<keyword evidence="1" id="KW-0443">Lipid metabolism</keyword>
<dbReference type="SUPFAM" id="SSF51735">
    <property type="entry name" value="NAD(P)-binding Rossmann-fold domains"/>
    <property type="match status" value="1"/>
</dbReference>
<dbReference type="InterPro" id="IPR036291">
    <property type="entry name" value="NAD(P)-bd_dom_sf"/>
</dbReference>
<dbReference type="SMART" id="SM00596">
    <property type="entry name" value="PRE_C2HC"/>
    <property type="match status" value="1"/>
</dbReference>
<dbReference type="Pfam" id="PF07530">
    <property type="entry name" value="PRE_C2HC"/>
    <property type="match status" value="1"/>
</dbReference>
<dbReference type="InterPro" id="IPR006579">
    <property type="entry name" value="Pre_C2HC_dom"/>
</dbReference>
<reference evidence="3" key="1">
    <citation type="journal article" date="2020" name="G3 (Bethesda)">
        <title>High-Quality Assemblies for Three Invasive Social Wasps from the &lt;i&gt;Vespula&lt;/i&gt; Genus.</title>
        <authorList>
            <person name="Harrop T.W.R."/>
            <person name="Guhlin J."/>
            <person name="McLaughlin G.M."/>
            <person name="Permina E."/>
            <person name="Stockwell P."/>
            <person name="Gilligan J."/>
            <person name="Le Lec M.F."/>
            <person name="Gruber M.A.M."/>
            <person name="Quinn O."/>
            <person name="Lovegrove M."/>
            <person name="Duncan E.J."/>
            <person name="Remnant E.J."/>
            <person name="Van Eeckhoven J."/>
            <person name="Graham B."/>
            <person name="Knapp R.A."/>
            <person name="Langford K.W."/>
            <person name="Kronenberg Z."/>
            <person name="Press M.O."/>
            <person name="Eacker S.M."/>
            <person name="Wilson-Rankin E.E."/>
            <person name="Purcell J."/>
            <person name="Lester P.J."/>
            <person name="Dearden P.K."/>
        </authorList>
    </citation>
    <scope>NUCLEOTIDE SEQUENCE</scope>
    <source>
        <strain evidence="3">Marl-1</strain>
    </source>
</reference>
<evidence type="ECO:0000313" key="4">
    <source>
        <dbReference type="Proteomes" id="UP000614350"/>
    </source>
</evidence>
<dbReference type="GO" id="GO:0005777">
    <property type="term" value="C:peroxisome"/>
    <property type="evidence" value="ECO:0007669"/>
    <property type="project" value="TreeGrafter"/>
</dbReference>
<evidence type="ECO:0000259" key="2">
    <source>
        <dbReference type="SMART" id="SM00596"/>
    </source>
</evidence>
<dbReference type="Proteomes" id="UP000614350">
    <property type="component" value="Unassembled WGS sequence"/>
</dbReference>
<organism evidence="3 4">
    <name type="scientific">Vespula vulgaris</name>
    <name type="common">Yellow jacket</name>
    <name type="synonym">Wasp</name>
    <dbReference type="NCBI Taxonomy" id="7454"/>
    <lineage>
        <taxon>Eukaryota</taxon>
        <taxon>Metazoa</taxon>
        <taxon>Ecdysozoa</taxon>
        <taxon>Arthropoda</taxon>
        <taxon>Hexapoda</taxon>
        <taxon>Insecta</taxon>
        <taxon>Pterygota</taxon>
        <taxon>Neoptera</taxon>
        <taxon>Endopterygota</taxon>
        <taxon>Hymenoptera</taxon>
        <taxon>Apocrita</taxon>
        <taxon>Aculeata</taxon>
        <taxon>Vespoidea</taxon>
        <taxon>Vespidae</taxon>
        <taxon>Vespinae</taxon>
        <taxon>Vespula</taxon>
    </lineage>
</organism>
<dbReference type="EC" id="1.2.1.84" evidence="1"/>
<dbReference type="PANTHER" id="PTHR11011">
    <property type="entry name" value="MALE STERILITY PROTEIN 2-RELATED"/>
    <property type="match status" value="1"/>
</dbReference>
<keyword evidence="1" id="KW-0560">Oxidoreductase</keyword>
<comment type="caution">
    <text evidence="3">The sequence shown here is derived from an EMBL/GenBank/DDBJ whole genome shotgun (WGS) entry which is preliminary data.</text>
</comment>
<name>A0A834JAY4_VESVU</name>
<dbReference type="GO" id="GO:0102965">
    <property type="term" value="F:alcohol-forming long-chain fatty acyl-CoA reductase activity"/>
    <property type="evidence" value="ECO:0007669"/>
    <property type="project" value="UniProtKB-EC"/>
</dbReference>
<protein>
    <recommendedName>
        <fullName evidence="1">Fatty acyl-CoA reductase</fullName>
        <ecNumber evidence="1">1.2.1.84</ecNumber>
    </recommendedName>
</protein>
<dbReference type="Gene3D" id="3.40.50.720">
    <property type="entry name" value="NAD(P)-binding Rossmann-like Domain"/>
    <property type="match status" value="1"/>
</dbReference>
<keyword evidence="1" id="KW-0521">NADP</keyword>
<evidence type="ECO:0000313" key="3">
    <source>
        <dbReference type="EMBL" id="KAF7382276.1"/>
    </source>
</evidence>
<dbReference type="InterPro" id="IPR026055">
    <property type="entry name" value="FAR"/>
</dbReference>
<proteinExistence type="inferred from homology"/>
<accession>A0A834JAY4</accession>
<dbReference type="InterPro" id="IPR013120">
    <property type="entry name" value="FAR_NAD-bd"/>
</dbReference>
<comment type="similarity">
    <text evidence="1">Belongs to the fatty acyl-CoA reductase family.</text>
</comment>
<gene>
    <name evidence="3" type="ORF">HZH66_013708</name>
</gene>
<sequence>MHPRTGTGTIIDELKKINLQVKQINIIKRDTKQLLLLFFIELEPNNNSKDIYKIDKLLNTIVSSESPKTKRDIPQCLRCQSHGHTKNYCNETPACVKCAGKHWISSCPYTGKINNVNTKTEYISVHVQSSIESMKEVTPVQKFYNGQSIFITGGTGCLGKLIVEKLLKECHGITCIYLLIRTKKRKSIFQHTKGLFENSLFSTLRKKQSIFQNRIVAIEDDCSLPNFSISMIDRAILIRKVLIVCNVAATVKFNETIKLAIIINVRSLKDAINLSKEMPKLKIPS</sequence>
<dbReference type="EMBL" id="JACSEA010000019">
    <property type="protein sequence ID" value="KAF7382276.1"/>
    <property type="molecule type" value="Genomic_DNA"/>
</dbReference>
<comment type="catalytic activity">
    <reaction evidence="1">
        <text>a long-chain fatty acyl-CoA + 2 NADPH + 2 H(+) = a long-chain primary fatty alcohol + 2 NADP(+) + CoA</text>
        <dbReference type="Rhea" id="RHEA:52716"/>
        <dbReference type="ChEBI" id="CHEBI:15378"/>
        <dbReference type="ChEBI" id="CHEBI:57287"/>
        <dbReference type="ChEBI" id="CHEBI:57783"/>
        <dbReference type="ChEBI" id="CHEBI:58349"/>
        <dbReference type="ChEBI" id="CHEBI:77396"/>
        <dbReference type="ChEBI" id="CHEBI:83139"/>
        <dbReference type="EC" id="1.2.1.84"/>
    </reaction>
</comment>
<dbReference type="GO" id="GO:0035336">
    <property type="term" value="P:long-chain fatty-acyl-CoA metabolic process"/>
    <property type="evidence" value="ECO:0007669"/>
    <property type="project" value="TreeGrafter"/>
</dbReference>
<dbReference type="AlphaFoldDB" id="A0A834JAY4"/>
<keyword evidence="1" id="KW-0444">Lipid biosynthesis</keyword>
<comment type="function">
    <text evidence="1">Catalyzes the reduction of fatty acyl-CoA to fatty alcohols.</text>
</comment>
<feature type="domain" description="Pre-C2HC" evidence="2">
    <location>
        <begin position="7"/>
        <end position="74"/>
    </location>
</feature>
<dbReference type="PANTHER" id="PTHR11011:SF60">
    <property type="entry name" value="FATTY ACYL-COA REDUCTASE-RELATED"/>
    <property type="match status" value="1"/>
</dbReference>
<dbReference type="GO" id="GO:0080019">
    <property type="term" value="F:alcohol-forming very long-chain fatty acyl-CoA reductase activity"/>
    <property type="evidence" value="ECO:0007669"/>
    <property type="project" value="InterPro"/>
</dbReference>
<dbReference type="Pfam" id="PF07993">
    <property type="entry name" value="NAD_binding_4"/>
    <property type="match status" value="1"/>
</dbReference>
<keyword evidence="4" id="KW-1185">Reference proteome</keyword>
<evidence type="ECO:0000256" key="1">
    <source>
        <dbReference type="RuleBase" id="RU363097"/>
    </source>
</evidence>